<dbReference type="SUPFAM" id="SSF53850">
    <property type="entry name" value="Periplasmic binding protein-like II"/>
    <property type="match status" value="1"/>
</dbReference>
<feature type="binding site" evidence="4">
    <location>
        <position position="56"/>
    </location>
    <ligand>
        <name>molybdate</name>
        <dbReference type="ChEBI" id="CHEBI:36264"/>
    </ligand>
</feature>
<dbReference type="GO" id="GO:0046872">
    <property type="term" value="F:metal ion binding"/>
    <property type="evidence" value="ECO:0007669"/>
    <property type="project" value="UniProtKB-KW"/>
</dbReference>
<dbReference type="CDD" id="cd13539">
    <property type="entry name" value="PBP2_AvModA"/>
    <property type="match status" value="1"/>
</dbReference>
<dbReference type="PANTHER" id="PTHR30632">
    <property type="entry name" value="MOLYBDATE-BINDING PERIPLASMIC PROTEIN"/>
    <property type="match status" value="1"/>
</dbReference>
<dbReference type="Proteomes" id="UP000266089">
    <property type="component" value="Unassembled WGS sequence"/>
</dbReference>
<keyword evidence="2 4" id="KW-0479">Metal-binding</keyword>
<dbReference type="GO" id="GO:0015689">
    <property type="term" value="P:molybdate ion transport"/>
    <property type="evidence" value="ECO:0007669"/>
    <property type="project" value="InterPro"/>
</dbReference>
<dbReference type="Gene3D" id="3.40.190.10">
    <property type="entry name" value="Periplasmic binding protein-like II"/>
    <property type="match status" value="2"/>
</dbReference>
<comment type="similarity">
    <text evidence="1">Belongs to the bacterial solute-binding protein ModA family.</text>
</comment>
<dbReference type="InterPro" id="IPR050682">
    <property type="entry name" value="ModA/WtpA"/>
</dbReference>
<keyword evidence="3" id="KW-0732">Signal</keyword>
<evidence type="ECO:0000256" key="2">
    <source>
        <dbReference type="ARBA" id="ARBA00022723"/>
    </source>
</evidence>
<sequence length="284" mass="31836">MIRWLCLGLWLLGLGLAQNTVRVVAAADLQYALSEIAQRFELRNPGMRVELTFGSSGKLYTQLMQGLPADMFFSADEAYPMQLQQAGRVEPGTLRLYAVGRLVIWASNGLVQQGLDPRQLGPRILLDPRITQLAIANPMHAPYGRAGVTFLEHFGFLRPTRSVRWEEMTGGIAAYFDLSFLRRGKTGFEFVYGENISQTAQLALTSTNIGLLALSLAKSEVMQKAGVYWLAPLSSHLRLNQTYVILRGQNRPEVRRFYEYIDTAEAHEVLRKYGFLLPGEKPAP</sequence>
<protein>
    <submittedName>
        <fullName evidence="5">Molybdate-binding periplasmic protein</fullName>
    </submittedName>
</protein>
<dbReference type="RefSeq" id="WP_027887354.1">
    <property type="nucleotide sequence ID" value="NZ_JBHSXZ010000076.1"/>
</dbReference>
<comment type="caution">
    <text evidence="5">The sequence shown here is derived from an EMBL/GenBank/DDBJ whole genome shotgun (WGS) entry which is preliminary data.</text>
</comment>
<dbReference type="InterPro" id="IPR005950">
    <property type="entry name" value="ModA"/>
</dbReference>
<dbReference type="Pfam" id="PF13531">
    <property type="entry name" value="SBP_bac_11"/>
    <property type="match status" value="1"/>
</dbReference>
<dbReference type="EMBL" id="QWKX01000066">
    <property type="protein sequence ID" value="RIH75474.1"/>
    <property type="molecule type" value="Genomic_DNA"/>
</dbReference>
<keyword evidence="4" id="KW-0500">Molybdenum</keyword>
<proteinExistence type="inferred from homology"/>
<dbReference type="OrthoDB" id="9785015at2"/>
<evidence type="ECO:0000256" key="1">
    <source>
        <dbReference type="ARBA" id="ARBA00009175"/>
    </source>
</evidence>
<evidence type="ECO:0000313" key="6">
    <source>
        <dbReference type="Proteomes" id="UP000266089"/>
    </source>
</evidence>
<organism evidence="5 6">
    <name type="scientific">Meiothermus taiwanensis</name>
    <dbReference type="NCBI Taxonomy" id="172827"/>
    <lineage>
        <taxon>Bacteria</taxon>
        <taxon>Thermotogati</taxon>
        <taxon>Deinococcota</taxon>
        <taxon>Deinococci</taxon>
        <taxon>Thermales</taxon>
        <taxon>Thermaceae</taxon>
        <taxon>Meiothermus</taxon>
    </lineage>
</organism>
<dbReference type="NCBIfam" id="TIGR01256">
    <property type="entry name" value="modA"/>
    <property type="match status" value="1"/>
</dbReference>
<reference evidence="5 6" key="1">
    <citation type="submission" date="2018-08" db="EMBL/GenBank/DDBJ databases">
        <title>Meiothermus cateniformans JCM 15151 genome sequencing project.</title>
        <authorList>
            <person name="Da Costa M.S."/>
            <person name="Albuquerque L."/>
            <person name="Raposo P."/>
            <person name="Froufe H.J.C."/>
            <person name="Barroso C.S."/>
            <person name="Egas C."/>
        </authorList>
    </citation>
    <scope>NUCLEOTIDE SEQUENCE [LARGE SCALE GENOMIC DNA]</scope>
    <source>
        <strain evidence="5 6">JCM 15151</strain>
    </source>
</reference>
<dbReference type="AlphaFoldDB" id="A0A399DT93"/>
<name>A0A399DT93_9DEIN</name>
<evidence type="ECO:0000256" key="4">
    <source>
        <dbReference type="PIRSR" id="PIRSR004846-1"/>
    </source>
</evidence>
<evidence type="ECO:0000256" key="3">
    <source>
        <dbReference type="ARBA" id="ARBA00022729"/>
    </source>
</evidence>
<dbReference type="GO" id="GO:0030973">
    <property type="term" value="F:molybdate ion binding"/>
    <property type="evidence" value="ECO:0007669"/>
    <property type="project" value="InterPro"/>
</dbReference>
<accession>A0A399DT93</accession>
<dbReference type="PIRSF" id="PIRSF004846">
    <property type="entry name" value="ModA"/>
    <property type="match status" value="1"/>
</dbReference>
<gene>
    <name evidence="5" type="primary">modA</name>
    <name evidence="5" type="ORF">Mcate_02214</name>
</gene>
<evidence type="ECO:0000313" key="5">
    <source>
        <dbReference type="EMBL" id="RIH75474.1"/>
    </source>
</evidence>
<dbReference type="InterPro" id="IPR044084">
    <property type="entry name" value="AvModA-like_subst-bd"/>
</dbReference>
<dbReference type="PANTHER" id="PTHR30632:SF14">
    <property type="entry name" value="TUNGSTATE_MOLYBDATE_CHROMATE-BINDING PROTEIN MODA"/>
    <property type="match status" value="1"/>
</dbReference>